<dbReference type="Gene3D" id="1.10.10.10">
    <property type="entry name" value="Winged helix-like DNA-binding domain superfamily/Winged helix DNA-binding domain"/>
    <property type="match status" value="1"/>
</dbReference>
<evidence type="ECO:0000256" key="1">
    <source>
        <dbReference type="ARBA" id="ARBA00009437"/>
    </source>
</evidence>
<evidence type="ECO:0000313" key="7">
    <source>
        <dbReference type="EMBL" id="RDY30470.1"/>
    </source>
</evidence>
<reference evidence="6 9" key="2">
    <citation type="submission" date="2018-05" db="EMBL/GenBank/DDBJ databases">
        <title>Genomic Encyclopedia of Type Strains, Phase IV (KMG-IV): sequencing the most valuable type-strain genomes for metagenomic binning, comparative biology and taxonomic classification.</title>
        <authorList>
            <person name="Goeker M."/>
        </authorList>
    </citation>
    <scope>NUCLEOTIDE SEQUENCE [LARGE SCALE GENOMIC DNA]</scope>
    <source>
        <strain evidence="6 9">DSM 28816</strain>
    </source>
</reference>
<evidence type="ECO:0000256" key="3">
    <source>
        <dbReference type="ARBA" id="ARBA00023125"/>
    </source>
</evidence>
<evidence type="ECO:0000313" key="6">
    <source>
        <dbReference type="EMBL" id="PXV87319.1"/>
    </source>
</evidence>
<dbReference type="Proteomes" id="UP000247523">
    <property type="component" value="Unassembled WGS sequence"/>
</dbReference>
<evidence type="ECO:0000256" key="4">
    <source>
        <dbReference type="ARBA" id="ARBA00023163"/>
    </source>
</evidence>
<feature type="domain" description="HTH lysR-type" evidence="5">
    <location>
        <begin position="1"/>
        <end position="58"/>
    </location>
</feature>
<dbReference type="SUPFAM" id="SSF46785">
    <property type="entry name" value="Winged helix' DNA-binding domain"/>
    <property type="match status" value="1"/>
</dbReference>
<dbReference type="PROSITE" id="PS50931">
    <property type="entry name" value="HTH_LYSR"/>
    <property type="match status" value="1"/>
</dbReference>
<dbReference type="InterPro" id="IPR036388">
    <property type="entry name" value="WH-like_DNA-bd_sf"/>
</dbReference>
<dbReference type="Gene3D" id="3.40.190.290">
    <property type="match status" value="1"/>
</dbReference>
<keyword evidence="3 6" id="KW-0238">DNA-binding</keyword>
<dbReference type="RefSeq" id="WP_094380330.1">
    <property type="nucleotide sequence ID" value="NZ_NOKA02000036.1"/>
</dbReference>
<name>A0A255HZ99_9FIRM</name>
<dbReference type="FunFam" id="1.10.10.10:FF:000001">
    <property type="entry name" value="LysR family transcriptional regulator"/>
    <property type="match status" value="1"/>
</dbReference>
<dbReference type="Pfam" id="PF03466">
    <property type="entry name" value="LysR_substrate"/>
    <property type="match status" value="1"/>
</dbReference>
<sequence length="298" mass="34636">MNIEFLKMLIEVVKCKSIRKASASKSISQSALSQEIQTIERNFNVKIFDRTHKGVELTEAGMIVYKHAVEITALYDKMTDEISNYQSKNQKLRISATSVACSYALPCTLYHIKNKFPSYIIEMETLPSNEIEKNIALGIGDIGIVVGKPENESFIYKRVYSDQYYLVAGYHMDVPSKLKMKNLHQYPLLMLSKTQKSRKILEAYFKEKGLEMNDLNILYDLDSIESIKVSAIQEYGLAFLPYMAIKKELYNKQLKIIDLEHFDFKCEYYTIKRKQDYNRSEHMSIISYIEKIIQKTVC</sequence>
<comment type="similarity">
    <text evidence="1">Belongs to the LysR transcriptional regulatory family.</text>
</comment>
<dbReference type="EMBL" id="QICS01000010">
    <property type="protein sequence ID" value="PXV87319.1"/>
    <property type="molecule type" value="Genomic_DNA"/>
</dbReference>
<reference evidence="7 8" key="1">
    <citation type="journal article" date="2017" name="Genome Announc.">
        <title>Draft Genome Sequence of a Sporulating and Motile Strain of Lachnotalea glycerini Isolated from Water in Quebec City, Canada.</title>
        <authorList>
            <person name="Maheux A.F."/>
            <person name="Boudreau D.K."/>
            <person name="Berube E."/>
            <person name="Boissinot M."/>
            <person name="Raymond F."/>
            <person name="Brodeur S."/>
            <person name="Corbeil J."/>
            <person name="Isabel S."/>
            <person name="Omar R.F."/>
            <person name="Bergeron M.G."/>
        </authorList>
    </citation>
    <scope>NUCLEOTIDE SEQUENCE [LARGE SCALE GENOMIC DNA]</scope>
    <source>
        <strain evidence="7 8">CCRI-19302</strain>
    </source>
</reference>
<dbReference type="InterPro" id="IPR000847">
    <property type="entry name" value="LysR_HTH_N"/>
</dbReference>
<dbReference type="InterPro" id="IPR005119">
    <property type="entry name" value="LysR_subst-bd"/>
</dbReference>
<organism evidence="6 9">
    <name type="scientific">Lachnotalea glycerini</name>
    <dbReference type="NCBI Taxonomy" id="1763509"/>
    <lineage>
        <taxon>Bacteria</taxon>
        <taxon>Bacillati</taxon>
        <taxon>Bacillota</taxon>
        <taxon>Clostridia</taxon>
        <taxon>Lachnospirales</taxon>
        <taxon>Lachnospiraceae</taxon>
        <taxon>Lachnotalea</taxon>
    </lineage>
</organism>
<dbReference type="PANTHER" id="PTHR30126:SF64">
    <property type="entry name" value="HTH-TYPE TRANSCRIPTIONAL REGULATOR CITR"/>
    <property type="match status" value="1"/>
</dbReference>
<keyword evidence="8" id="KW-1185">Reference proteome</keyword>
<evidence type="ECO:0000313" key="9">
    <source>
        <dbReference type="Proteomes" id="UP000247523"/>
    </source>
</evidence>
<dbReference type="SUPFAM" id="SSF53850">
    <property type="entry name" value="Periplasmic binding protein-like II"/>
    <property type="match status" value="1"/>
</dbReference>
<protein>
    <submittedName>
        <fullName evidence="6">DNA-binding transcriptional LysR family regulator</fullName>
    </submittedName>
    <submittedName>
        <fullName evidence="7">LysR family transcriptional regulator</fullName>
    </submittedName>
</protein>
<dbReference type="Pfam" id="PF00126">
    <property type="entry name" value="HTH_1"/>
    <property type="match status" value="1"/>
</dbReference>
<dbReference type="GO" id="GO:0003700">
    <property type="term" value="F:DNA-binding transcription factor activity"/>
    <property type="evidence" value="ECO:0007669"/>
    <property type="project" value="InterPro"/>
</dbReference>
<comment type="caution">
    <text evidence="6">The sequence shown here is derived from an EMBL/GenBank/DDBJ whole genome shotgun (WGS) entry which is preliminary data.</text>
</comment>
<dbReference type="Proteomes" id="UP000216411">
    <property type="component" value="Unassembled WGS sequence"/>
</dbReference>
<gene>
    <name evidence="6" type="ORF">C8E03_11080</name>
    <name evidence="7" type="ORF">CG710_014465</name>
</gene>
<evidence type="ECO:0000313" key="8">
    <source>
        <dbReference type="Proteomes" id="UP000216411"/>
    </source>
</evidence>
<dbReference type="GO" id="GO:0000976">
    <property type="term" value="F:transcription cis-regulatory region binding"/>
    <property type="evidence" value="ECO:0007669"/>
    <property type="project" value="TreeGrafter"/>
</dbReference>
<proteinExistence type="inferred from homology"/>
<accession>A0A255HZ99</accession>
<reference evidence="7" key="3">
    <citation type="submission" date="2018-07" db="EMBL/GenBank/DDBJ databases">
        <authorList>
            <person name="Quirk P.G."/>
            <person name="Krulwich T.A."/>
        </authorList>
    </citation>
    <scope>NUCLEOTIDE SEQUENCE</scope>
    <source>
        <strain evidence="7">CCRI-19302</strain>
    </source>
</reference>
<dbReference type="InterPro" id="IPR036390">
    <property type="entry name" value="WH_DNA-bd_sf"/>
</dbReference>
<dbReference type="OrthoDB" id="119203at2"/>
<dbReference type="EMBL" id="NOKA02000036">
    <property type="protein sequence ID" value="RDY30470.1"/>
    <property type="molecule type" value="Genomic_DNA"/>
</dbReference>
<keyword evidence="4" id="KW-0804">Transcription</keyword>
<keyword evidence="2" id="KW-0805">Transcription regulation</keyword>
<evidence type="ECO:0000259" key="5">
    <source>
        <dbReference type="PROSITE" id="PS50931"/>
    </source>
</evidence>
<dbReference type="PANTHER" id="PTHR30126">
    <property type="entry name" value="HTH-TYPE TRANSCRIPTIONAL REGULATOR"/>
    <property type="match status" value="1"/>
</dbReference>
<dbReference type="AlphaFoldDB" id="A0A255HZ99"/>
<evidence type="ECO:0000256" key="2">
    <source>
        <dbReference type="ARBA" id="ARBA00023015"/>
    </source>
</evidence>